<dbReference type="InterPro" id="IPR045518">
    <property type="entry name" value="2EXR"/>
</dbReference>
<reference evidence="3" key="2">
    <citation type="submission" date="2023-05" db="EMBL/GenBank/DDBJ databases">
        <authorList>
            <consortium name="Lawrence Berkeley National Laboratory"/>
            <person name="Steindorff A."/>
            <person name="Hensen N."/>
            <person name="Bonometti L."/>
            <person name="Westerberg I."/>
            <person name="Brannstrom I.O."/>
            <person name="Guillou S."/>
            <person name="Cros-Aarteil S."/>
            <person name="Calhoun S."/>
            <person name="Haridas S."/>
            <person name="Kuo A."/>
            <person name="Mondo S."/>
            <person name="Pangilinan J."/>
            <person name="Riley R."/>
            <person name="Labutti K."/>
            <person name="Andreopoulos B."/>
            <person name="Lipzen A."/>
            <person name="Chen C."/>
            <person name="Yanf M."/>
            <person name="Daum C."/>
            <person name="Ng V."/>
            <person name="Clum A."/>
            <person name="Ohm R."/>
            <person name="Martin F."/>
            <person name="Silar P."/>
            <person name="Natvig D."/>
            <person name="Lalanne C."/>
            <person name="Gautier V."/>
            <person name="Ament-Velasquez S.L."/>
            <person name="Kruys A."/>
            <person name="Hutchinson M.I."/>
            <person name="Powell A.J."/>
            <person name="Barry K."/>
            <person name="Miller A.N."/>
            <person name="Grigoriev I.V."/>
            <person name="Debuchy R."/>
            <person name="Gladieux P."/>
            <person name="Thoren M.H."/>
            <person name="Johannesson H."/>
        </authorList>
    </citation>
    <scope>NUCLEOTIDE SEQUENCE</scope>
    <source>
        <strain evidence="3">CBS 757.83</strain>
    </source>
</reference>
<protein>
    <recommendedName>
        <fullName evidence="2">2EXR domain-containing protein</fullName>
    </recommendedName>
</protein>
<name>A0AAN6PSW3_9PEZI</name>
<evidence type="ECO:0000256" key="1">
    <source>
        <dbReference type="SAM" id="MobiDB-lite"/>
    </source>
</evidence>
<dbReference type="Pfam" id="PF20150">
    <property type="entry name" value="2EXR"/>
    <property type="match status" value="1"/>
</dbReference>
<dbReference type="EMBL" id="MU863683">
    <property type="protein sequence ID" value="KAK4097158.1"/>
    <property type="molecule type" value="Genomic_DNA"/>
</dbReference>
<evidence type="ECO:0000313" key="3">
    <source>
        <dbReference type="EMBL" id="KAK4097158.1"/>
    </source>
</evidence>
<reference evidence="3" key="1">
    <citation type="journal article" date="2023" name="Mol. Phylogenet. Evol.">
        <title>Genome-scale phylogeny and comparative genomics of the fungal order Sordariales.</title>
        <authorList>
            <person name="Hensen N."/>
            <person name="Bonometti L."/>
            <person name="Westerberg I."/>
            <person name="Brannstrom I.O."/>
            <person name="Guillou S."/>
            <person name="Cros-Aarteil S."/>
            <person name="Calhoun S."/>
            <person name="Haridas S."/>
            <person name="Kuo A."/>
            <person name="Mondo S."/>
            <person name="Pangilinan J."/>
            <person name="Riley R."/>
            <person name="LaButti K."/>
            <person name="Andreopoulos B."/>
            <person name="Lipzen A."/>
            <person name="Chen C."/>
            <person name="Yan M."/>
            <person name="Daum C."/>
            <person name="Ng V."/>
            <person name="Clum A."/>
            <person name="Steindorff A."/>
            <person name="Ohm R.A."/>
            <person name="Martin F."/>
            <person name="Silar P."/>
            <person name="Natvig D.O."/>
            <person name="Lalanne C."/>
            <person name="Gautier V."/>
            <person name="Ament-Velasquez S.L."/>
            <person name="Kruys A."/>
            <person name="Hutchinson M.I."/>
            <person name="Powell A.J."/>
            <person name="Barry K."/>
            <person name="Miller A.N."/>
            <person name="Grigoriev I.V."/>
            <person name="Debuchy R."/>
            <person name="Gladieux P."/>
            <person name="Hiltunen Thoren M."/>
            <person name="Johannesson H."/>
        </authorList>
    </citation>
    <scope>NUCLEOTIDE SEQUENCE</scope>
    <source>
        <strain evidence="3">CBS 757.83</strain>
    </source>
</reference>
<comment type="caution">
    <text evidence="3">The sequence shown here is derived from an EMBL/GenBank/DDBJ whole genome shotgun (WGS) entry which is preliminary data.</text>
</comment>
<dbReference type="Proteomes" id="UP001305647">
    <property type="component" value="Unassembled WGS sequence"/>
</dbReference>
<proteinExistence type="predicted"/>
<organism evidence="3 4">
    <name type="scientific">Parathielavia hyrcaniae</name>
    <dbReference type="NCBI Taxonomy" id="113614"/>
    <lineage>
        <taxon>Eukaryota</taxon>
        <taxon>Fungi</taxon>
        <taxon>Dikarya</taxon>
        <taxon>Ascomycota</taxon>
        <taxon>Pezizomycotina</taxon>
        <taxon>Sordariomycetes</taxon>
        <taxon>Sordariomycetidae</taxon>
        <taxon>Sordariales</taxon>
        <taxon>Chaetomiaceae</taxon>
        <taxon>Parathielavia</taxon>
    </lineage>
</organism>
<sequence>MTVSFTNLPLEIKQQIWQLALHAAVAEPEVCIVWPIHQIDYDQVSHPLLVDTAFPVLMHVCREWRDFVITFSSSTRSPVRFRFSRQAGCRVPYRAFRGDTDVLFASMYNFEKAVQYHALDLEPGVGRQTLETVRHLAVDWVWWNKAASWLPELVFRACRDLEKVSVVFPSSRRAVWKAFQAPARRCKLRPVEGADDLSTVAESSRTPGKVVSVQSQVDYGQDSAEDEAVFSWQNELDLHELELGEPPGAYFAAYTGSAWDKEREKLCLEYEAAAFVQFKRSEDGSETWVEACEDRLFEEDADGVRQEPPILTPEQPTRNPEEWRVNDDDDYAF</sequence>
<keyword evidence="4" id="KW-1185">Reference proteome</keyword>
<evidence type="ECO:0000259" key="2">
    <source>
        <dbReference type="Pfam" id="PF20150"/>
    </source>
</evidence>
<feature type="domain" description="2EXR" evidence="2">
    <location>
        <begin position="5"/>
        <end position="103"/>
    </location>
</feature>
<accession>A0AAN6PSW3</accession>
<dbReference type="AlphaFoldDB" id="A0AAN6PSW3"/>
<feature type="region of interest" description="Disordered" evidence="1">
    <location>
        <begin position="299"/>
        <end position="333"/>
    </location>
</feature>
<evidence type="ECO:0000313" key="4">
    <source>
        <dbReference type="Proteomes" id="UP001305647"/>
    </source>
</evidence>
<gene>
    <name evidence="3" type="ORF">N658DRAFT_489421</name>
</gene>